<dbReference type="GO" id="GO:0008168">
    <property type="term" value="F:methyltransferase activity"/>
    <property type="evidence" value="ECO:0007669"/>
    <property type="project" value="UniProtKB-KW"/>
</dbReference>
<dbReference type="GO" id="GO:0032259">
    <property type="term" value="P:methylation"/>
    <property type="evidence" value="ECO:0007669"/>
    <property type="project" value="UniProtKB-KW"/>
</dbReference>
<dbReference type="EMBL" id="AP018786">
    <property type="protein sequence ID" value="BBF23091.1"/>
    <property type="molecule type" value="Genomic_DNA"/>
</dbReference>
<feature type="domain" description="HNH nuclease" evidence="4">
    <location>
        <begin position="543"/>
        <end position="596"/>
    </location>
</feature>
<dbReference type="RefSeq" id="WP_120176733.1">
    <property type="nucleotide sequence ID" value="NZ_AP018786.1"/>
</dbReference>
<dbReference type="SUPFAM" id="SSF53335">
    <property type="entry name" value="S-adenosyl-L-methionine-dependent methyltransferases"/>
    <property type="match status" value="1"/>
</dbReference>
<dbReference type="PANTHER" id="PTHR43464">
    <property type="entry name" value="METHYLTRANSFERASE"/>
    <property type="match status" value="1"/>
</dbReference>
<dbReference type="Gene3D" id="1.10.30.50">
    <property type="match status" value="1"/>
</dbReference>
<organism evidence="5 6">
    <name type="scientific">Sutterella megalosphaeroides</name>
    <dbReference type="NCBI Taxonomy" id="2494234"/>
    <lineage>
        <taxon>Bacteria</taxon>
        <taxon>Pseudomonadati</taxon>
        <taxon>Pseudomonadota</taxon>
        <taxon>Betaproteobacteria</taxon>
        <taxon>Burkholderiales</taxon>
        <taxon>Sutterellaceae</taxon>
        <taxon>Sutterella</taxon>
    </lineage>
</organism>
<evidence type="ECO:0000256" key="1">
    <source>
        <dbReference type="ARBA" id="ARBA00022603"/>
    </source>
</evidence>
<gene>
    <name evidence="5" type="ORF">SUTMEG_09820</name>
</gene>
<dbReference type="Proteomes" id="UP000271003">
    <property type="component" value="Chromosome"/>
</dbReference>
<keyword evidence="6" id="KW-1185">Reference proteome</keyword>
<dbReference type="OrthoDB" id="9804312at2"/>
<sequence>MSELTRNATLAAYEADAPTYCARYESLGASPESRPPEALETLYRRWVLPGARVLELGCGSGRDARFMARLGADVTATDGSEAMLAEAQRLAGSGATGTGAAPGSLRFVHLELPPSEGLRVDTAAALHALGAAKPFDVVTSSGVLQHLDASELYETAAFIASVTSEKGVVLVAVPTEHPGDGATSGRFFSNLPAAHYTSLFERLGFSLVALSDPIEAGPKPTPALWRTMVFLRETGRVRAGTSLFGIVEQDSKTATYKFALLKTLCDLNIRSSGGVRFLSDKEMRHIAASTTSTASDAALRILADPRVAVPFYGVVELWIENYWRLYAPEVVRAPKKSDDDLLKDAPRQVSGSRRPGFVAPLFDLIRDYQGDLWRLKQDLYSGAWTETALGPLRAKDSKEYDLRVRRRTLYAKLVTSVASTVKDGPVRYAGNSLSENLLTVLSDANRLFSVRPYEDVAGGGKRRTTKPATPDDFRLRCGELVFPADLWRELTAVAPWLTDSVALGWAKLSHRFSVLSGATHTSSEILERLIPEPDQRSTTLARTVYLDRIRNQGLVCVWSELPLTDRTLDVDHVIPWAKSRSNDLWNLLPAESSVNRGKSDRLPSAALLYESRNRVFDDWTLLADRYEALFFAQAASAFPAAGLSAVREPRWETKLFDALLEATDTVALQYHADRWRPSAPSP</sequence>
<evidence type="ECO:0000256" key="3">
    <source>
        <dbReference type="ARBA" id="ARBA00022691"/>
    </source>
</evidence>
<dbReference type="Pfam" id="PF13489">
    <property type="entry name" value="Methyltransf_23"/>
    <property type="match status" value="1"/>
</dbReference>
<reference evidence="5 6" key="1">
    <citation type="journal article" date="2018" name="Int. J. Syst. Evol. Microbiol.">
        <title>Mesosutterella multiformis gen. nov., sp. nov., a member of the family Sutterellaceae and Sutterella megalosphaeroides sp. nov., isolated from human faeces.</title>
        <authorList>
            <person name="Sakamoto M."/>
            <person name="Ikeyama N."/>
            <person name="Kunihiro T."/>
            <person name="Iino T."/>
            <person name="Yuki M."/>
            <person name="Ohkuma M."/>
        </authorList>
    </citation>
    <scope>NUCLEOTIDE SEQUENCE [LARGE SCALE GENOMIC DNA]</scope>
    <source>
        <strain evidence="5 6">6FBBBH3</strain>
    </source>
</reference>
<dbReference type="InterPro" id="IPR029063">
    <property type="entry name" value="SAM-dependent_MTases_sf"/>
</dbReference>
<dbReference type="CDD" id="cd02440">
    <property type="entry name" value="AdoMet_MTases"/>
    <property type="match status" value="1"/>
</dbReference>
<dbReference type="AlphaFoldDB" id="A0A2Z6I9C2"/>
<keyword evidence="3" id="KW-0949">S-adenosyl-L-methionine</keyword>
<dbReference type="KEGG" id="sutt:SUTMEG_09820"/>
<dbReference type="Gene3D" id="3.40.50.150">
    <property type="entry name" value="Vaccinia Virus protein VP39"/>
    <property type="match status" value="1"/>
</dbReference>
<protein>
    <submittedName>
        <fullName evidence="5">Type 11 methyltransferase</fullName>
    </submittedName>
</protein>
<accession>A0A2Z6I9C2</accession>
<dbReference type="PANTHER" id="PTHR43464:SF19">
    <property type="entry name" value="UBIQUINONE BIOSYNTHESIS O-METHYLTRANSFERASE, MITOCHONDRIAL"/>
    <property type="match status" value="1"/>
</dbReference>
<dbReference type="InterPro" id="IPR003615">
    <property type="entry name" value="HNH_nuc"/>
</dbReference>
<dbReference type="SMART" id="SM00507">
    <property type="entry name" value="HNHc"/>
    <property type="match status" value="1"/>
</dbReference>
<dbReference type="CDD" id="cd00085">
    <property type="entry name" value="HNHc"/>
    <property type="match status" value="1"/>
</dbReference>
<keyword evidence="1 5" id="KW-0489">Methyltransferase</keyword>
<evidence type="ECO:0000313" key="5">
    <source>
        <dbReference type="EMBL" id="BBF23091.1"/>
    </source>
</evidence>
<evidence type="ECO:0000259" key="4">
    <source>
        <dbReference type="SMART" id="SM00507"/>
    </source>
</evidence>
<name>A0A2Z6I9C2_9BURK</name>
<keyword evidence="2 5" id="KW-0808">Transferase</keyword>
<evidence type="ECO:0000256" key="2">
    <source>
        <dbReference type="ARBA" id="ARBA00022679"/>
    </source>
</evidence>
<evidence type="ECO:0000313" key="6">
    <source>
        <dbReference type="Proteomes" id="UP000271003"/>
    </source>
</evidence>
<dbReference type="Pfam" id="PF13395">
    <property type="entry name" value="HNH_4"/>
    <property type="match status" value="1"/>
</dbReference>
<proteinExistence type="predicted"/>